<keyword evidence="3" id="KW-1185">Reference proteome</keyword>
<dbReference type="Proteomes" id="UP000199421">
    <property type="component" value="Unassembled WGS sequence"/>
</dbReference>
<dbReference type="PANTHER" id="PTHR40660">
    <property type="entry name" value="5'-PHOSPHATE OXIDASE PUTATIVE DOMAIN-CONTAINING PROTEIN-RELATED"/>
    <property type="match status" value="1"/>
</dbReference>
<dbReference type="EMBL" id="FOAF01000010">
    <property type="protein sequence ID" value="SEM34561.1"/>
    <property type="molecule type" value="Genomic_DNA"/>
</dbReference>
<dbReference type="Gene3D" id="2.30.110.10">
    <property type="entry name" value="Electron Transport, Fmn-binding Protein, Chain A"/>
    <property type="match status" value="1"/>
</dbReference>
<dbReference type="OrthoDB" id="7867371at2"/>
<feature type="domain" description="Pyridoxamine 5'-phosphate oxidase N-terminal" evidence="1">
    <location>
        <begin position="2"/>
        <end position="107"/>
    </location>
</feature>
<dbReference type="PANTHER" id="PTHR40660:SF1">
    <property type="entry name" value="5'-PHOSPHATE OXIDASE PUTATIVE DOMAIN-CONTAINING PROTEIN-RELATED"/>
    <property type="match status" value="1"/>
</dbReference>
<evidence type="ECO:0000313" key="2">
    <source>
        <dbReference type="EMBL" id="SEM34561.1"/>
    </source>
</evidence>
<dbReference type="RefSeq" id="WP_093330686.1">
    <property type="nucleotide sequence ID" value="NZ_FOAF01000010.1"/>
</dbReference>
<dbReference type="InterPro" id="IPR012349">
    <property type="entry name" value="Split_barrel_FMN-bd"/>
</dbReference>
<reference evidence="3" key="1">
    <citation type="submission" date="2016-10" db="EMBL/GenBank/DDBJ databases">
        <authorList>
            <person name="Varghese N."/>
            <person name="Submissions S."/>
        </authorList>
    </citation>
    <scope>NUCLEOTIDE SEQUENCE [LARGE SCALE GENOMIC DNA]</scope>
    <source>
        <strain evidence="3">DSM 18733</strain>
    </source>
</reference>
<dbReference type="Pfam" id="PF01243">
    <property type="entry name" value="PNPOx_N"/>
    <property type="match status" value="1"/>
</dbReference>
<sequence>MLTQQIKESIDKSVLCWLATANIDGAPNVSPKEIFTYHDNHSIIIANIASPQSIDNIKHNPQVCISFIDILIQRGWQLKGTAELIERNEPTFEIFESPLLKMTAGKFPFSTIIKMKVQETKPIWAPSYIFYPETTQQEQIENALKSYSLKK</sequence>
<proteinExistence type="predicted"/>
<organism evidence="2 3">
    <name type="scientific">Olivibacter domesticus</name>
    <name type="common">Pseudosphingobacterium domesticum</name>
    <dbReference type="NCBI Taxonomy" id="407022"/>
    <lineage>
        <taxon>Bacteria</taxon>
        <taxon>Pseudomonadati</taxon>
        <taxon>Bacteroidota</taxon>
        <taxon>Sphingobacteriia</taxon>
        <taxon>Sphingobacteriales</taxon>
        <taxon>Sphingobacteriaceae</taxon>
        <taxon>Olivibacter</taxon>
    </lineage>
</organism>
<name>A0A1H7XLC8_OLID1</name>
<gene>
    <name evidence="2" type="ORF">SAMN05661044_04947</name>
</gene>
<accession>A0A1H7XLC8</accession>
<evidence type="ECO:0000259" key="1">
    <source>
        <dbReference type="Pfam" id="PF01243"/>
    </source>
</evidence>
<evidence type="ECO:0000313" key="3">
    <source>
        <dbReference type="Proteomes" id="UP000199421"/>
    </source>
</evidence>
<dbReference type="InterPro" id="IPR011576">
    <property type="entry name" value="Pyridox_Oxase_N"/>
</dbReference>
<dbReference type="STRING" id="407022.SAMN05661044_04947"/>
<dbReference type="SUPFAM" id="SSF50475">
    <property type="entry name" value="FMN-binding split barrel"/>
    <property type="match status" value="1"/>
</dbReference>
<dbReference type="AlphaFoldDB" id="A0A1H7XLC8"/>
<protein>
    <recommendedName>
        <fullName evidence="1">Pyridoxamine 5'-phosphate oxidase N-terminal domain-containing protein</fullName>
    </recommendedName>
</protein>